<evidence type="ECO:0000313" key="2">
    <source>
        <dbReference type="Proteomes" id="UP000831921"/>
    </source>
</evidence>
<accession>A0ABY5MVK1</accession>
<dbReference type="Proteomes" id="UP000831921">
    <property type="component" value="Chromosome"/>
</dbReference>
<reference evidence="1 2" key="1">
    <citation type="submission" date="2022-05" db="EMBL/GenBank/DDBJ databases">
        <title>S8-45 Sphingomonas ultraviolaceadurans.</title>
        <authorList>
            <person name="Liu Y."/>
        </authorList>
    </citation>
    <scope>NUCLEOTIDE SEQUENCE [LARGE SCALE GENOMIC DNA]</scope>
    <source>
        <strain evidence="1 2">S8-45</strain>
    </source>
</reference>
<dbReference type="RefSeq" id="WP_249504256.1">
    <property type="nucleotide sequence ID" value="NZ_CP097253.1"/>
</dbReference>
<sequence length="110" mass="12269">MNRPRMTAYANVLLRLLLQRAGEDCNRIFLSEWKTVEWNSLTLDGERHRASFTVGGPDPLRFAALWLAGLSEAEFAMTRGFVADIEVIGTPTLRDDGMAEVEIAALTLDD</sequence>
<protein>
    <submittedName>
        <fullName evidence="1">Uncharacterized protein</fullName>
    </submittedName>
</protein>
<dbReference type="EMBL" id="CP097253">
    <property type="protein sequence ID" value="UUR08480.1"/>
    <property type="molecule type" value="Genomic_DNA"/>
</dbReference>
<name>A0ABY5MVK1_9SPHN</name>
<proteinExistence type="predicted"/>
<gene>
    <name evidence="1" type="ORF">M1K48_02195</name>
</gene>
<organism evidence="1 2">
    <name type="scientific">Sphingomonas glaciei</name>
    <dbReference type="NCBI Taxonomy" id="2938948"/>
    <lineage>
        <taxon>Bacteria</taxon>
        <taxon>Pseudomonadati</taxon>
        <taxon>Pseudomonadota</taxon>
        <taxon>Alphaproteobacteria</taxon>
        <taxon>Sphingomonadales</taxon>
        <taxon>Sphingomonadaceae</taxon>
        <taxon>Sphingomonas</taxon>
    </lineage>
</organism>
<evidence type="ECO:0000313" key="1">
    <source>
        <dbReference type="EMBL" id="UUR08480.1"/>
    </source>
</evidence>
<keyword evidence="2" id="KW-1185">Reference proteome</keyword>